<evidence type="ECO:0000259" key="2">
    <source>
        <dbReference type="Pfam" id="PF12697"/>
    </source>
</evidence>
<dbReference type="PANTHER" id="PTHR43798:SF5">
    <property type="entry name" value="MONOACYLGLYCEROL LIPASE ABHD6"/>
    <property type="match status" value="1"/>
</dbReference>
<feature type="region of interest" description="Disordered" evidence="1">
    <location>
        <begin position="1"/>
        <end position="22"/>
    </location>
</feature>
<keyword evidence="4" id="KW-1185">Reference proteome</keyword>
<dbReference type="SUPFAM" id="SSF53474">
    <property type="entry name" value="alpha/beta-Hydrolases"/>
    <property type="match status" value="1"/>
</dbReference>
<dbReference type="PRINTS" id="PR00111">
    <property type="entry name" value="ABHYDROLASE"/>
</dbReference>
<evidence type="ECO:0000313" key="3">
    <source>
        <dbReference type="EMBL" id="GGT39878.1"/>
    </source>
</evidence>
<comment type="caution">
    <text evidence="3">The sequence shown here is derived from an EMBL/GenBank/DDBJ whole genome shotgun (WGS) entry which is preliminary data.</text>
</comment>
<accession>A0A918LRG5</accession>
<feature type="domain" description="AB hydrolase-1" evidence="2">
    <location>
        <begin position="51"/>
        <end position="287"/>
    </location>
</feature>
<dbReference type="Pfam" id="PF12697">
    <property type="entry name" value="Abhydrolase_6"/>
    <property type="match status" value="1"/>
</dbReference>
<dbReference type="PRINTS" id="PR00412">
    <property type="entry name" value="EPOXHYDRLASE"/>
</dbReference>
<evidence type="ECO:0000313" key="4">
    <source>
        <dbReference type="Proteomes" id="UP000619486"/>
    </source>
</evidence>
<dbReference type="InterPro" id="IPR000639">
    <property type="entry name" value="Epox_hydrolase-like"/>
</dbReference>
<reference evidence="3" key="1">
    <citation type="journal article" date="2014" name="Int. J. Syst. Evol. Microbiol.">
        <title>Complete genome sequence of Corynebacterium casei LMG S-19264T (=DSM 44701T), isolated from a smear-ripened cheese.</title>
        <authorList>
            <consortium name="US DOE Joint Genome Institute (JGI-PGF)"/>
            <person name="Walter F."/>
            <person name="Albersmeier A."/>
            <person name="Kalinowski J."/>
            <person name="Ruckert C."/>
        </authorList>
    </citation>
    <scope>NUCLEOTIDE SEQUENCE</scope>
    <source>
        <strain evidence="3">JCM 3172</strain>
    </source>
</reference>
<proteinExistence type="predicted"/>
<gene>
    <name evidence="3" type="ORF">GCM10014713_37040</name>
</gene>
<dbReference type="Proteomes" id="UP000619486">
    <property type="component" value="Unassembled WGS sequence"/>
</dbReference>
<protein>
    <submittedName>
        <fullName evidence="3">Alpha/beta hydrolase</fullName>
    </submittedName>
</protein>
<dbReference type="GO" id="GO:0016020">
    <property type="term" value="C:membrane"/>
    <property type="evidence" value="ECO:0007669"/>
    <property type="project" value="TreeGrafter"/>
</dbReference>
<dbReference type="PANTHER" id="PTHR43798">
    <property type="entry name" value="MONOACYLGLYCEROL LIPASE"/>
    <property type="match status" value="1"/>
</dbReference>
<organism evidence="3 4">
    <name type="scientific">Streptomyces purpureus</name>
    <dbReference type="NCBI Taxonomy" id="1951"/>
    <lineage>
        <taxon>Bacteria</taxon>
        <taxon>Bacillati</taxon>
        <taxon>Actinomycetota</taxon>
        <taxon>Actinomycetes</taxon>
        <taxon>Kitasatosporales</taxon>
        <taxon>Streptomycetaceae</taxon>
        <taxon>Streptomyces</taxon>
    </lineage>
</organism>
<evidence type="ECO:0000256" key="1">
    <source>
        <dbReference type="SAM" id="MobiDB-lite"/>
    </source>
</evidence>
<dbReference type="GO" id="GO:0046464">
    <property type="term" value="P:acylglycerol catabolic process"/>
    <property type="evidence" value="ECO:0007669"/>
    <property type="project" value="TreeGrafter"/>
</dbReference>
<keyword evidence="3" id="KW-0378">Hydrolase</keyword>
<name>A0A918LRG5_9ACTN</name>
<dbReference type="EMBL" id="BMQQ01000013">
    <property type="protein sequence ID" value="GGT39878.1"/>
    <property type="molecule type" value="Genomic_DNA"/>
</dbReference>
<dbReference type="GO" id="GO:0047372">
    <property type="term" value="F:monoacylglycerol lipase activity"/>
    <property type="evidence" value="ECO:0007669"/>
    <property type="project" value="TreeGrafter"/>
</dbReference>
<dbReference type="Gene3D" id="3.40.50.1820">
    <property type="entry name" value="alpha/beta hydrolase"/>
    <property type="match status" value="1"/>
</dbReference>
<dbReference type="InterPro" id="IPR029058">
    <property type="entry name" value="AB_hydrolase_fold"/>
</dbReference>
<dbReference type="InterPro" id="IPR050266">
    <property type="entry name" value="AB_hydrolase_sf"/>
</dbReference>
<sequence>MSGEDPHYSPCMSKPRSLALPPRTRARRLVTARGSFAVLDAAAAGEARGTVLMLPGYTGSKEDFLALLGPVSEAGYRVVAIDGRGQHESPGPRGRAAYSRRALALDVVAQAASLGDGPVHLLGHSFGGLVARAAALLAPAAFRSLTLLSSGPGPVARPQRIRVRVLRGALALLPKDRVWEATRWLDSRGEEPGVTDPPEIVLFLRRRWMATRIAQLSATGRLLRREPDGTEQLAALGMPLHIAYGAEEMIWPTPFLAATALRLGAHHTVVDGAGHSPNVSHPEELAARLVAFWEQCARKEAGPRTDADAGAGTA</sequence>
<dbReference type="AlphaFoldDB" id="A0A918LRG5"/>
<reference evidence="3" key="2">
    <citation type="submission" date="2020-09" db="EMBL/GenBank/DDBJ databases">
        <authorList>
            <person name="Sun Q."/>
            <person name="Ohkuma M."/>
        </authorList>
    </citation>
    <scope>NUCLEOTIDE SEQUENCE</scope>
    <source>
        <strain evidence="3">JCM 3172</strain>
    </source>
</reference>
<dbReference type="InterPro" id="IPR000073">
    <property type="entry name" value="AB_hydrolase_1"/>
</dbReference>